<protein>
    <submittedName>
        <fullName evidence="2">Uncharacterized protein</fullName>
    </submittedName>
</protein>
<gene>
    <name evidence="2" type="ORF">Ciccas_011530</name>
</gene>
<evidence type="ECO:0000313" key="3">
    <source>
        <dbReference type="Proteomes" id="UP001626550"/>
    </source>
</evidence>
<feature type="region of interest" description="Disordered" evidence="1">
    <location>
        <begin position="47"/>
        <end position="77"/>
    </location>
</feature>
<dbReference type="Proteomes" id="UP001626550">
    <property type="component" value="Unassembled WGS sequence"/>
</dbReference>
<feature type="region of interest" description="Disordered" evidence="1">
    <location>
        <begin position="1"/>
        <end position="32"/>
    </location>
</feature>
<feature type="compositionally biased region" description="Acidic residues" evidence="1">
    <location>
        <begin position="13"/>
        <end position="25"/>
    </location>
</feature>
<evidence type="ECO:0000313" key="2">
    <source>
        <dbReference type="EMBL" id="KAL3309916.1"/>
    </source>
</evidence>
<comment type="caution">
    <text evidence="2">The sequence shown here is derived from an EMBL/GenBank/DDBJ whole genome shotgun (WGS) entry which is preliminary data.</text>
</comment>
<proteinExistence type="predicted"/>
<accession>A0ABD2PR02</accession>
<dbReference type="AlphaFoldDB" id="A0ABD2PR02"/>
<sequence length="77" mass="8234">MSLEQSPELVRIDDDDDDDEEEQEENPVVFAPDSLLVSAEIKLVPPIPASTNSEAPSEASEGSPPTPAPSTNELKTD</sequence>
<reference evidence="2 3" key="1">
    <citation type="submission" date="2024-11" db="EMBL/GenBank/DDBJ databases">
        <title>Adaptive evolution of stress response genes in parasites aligns with host niche diversity.</title>
        <authorList>
            <person name="Hahn C."/>
            <person name="Resl P."/>
        </authorList>
    </citation>
    <scope>NUCLEOTIDE SEQUENCE [LARGE SCALE GENOMIC DNA]</scope>
    <source>
        <strain evidence="2">EGGRZ-B1_66</strain>
        <tissue evidence="2">Body</tissue>
    </source>
</reference>
<organism evidence="2 3">
    <name type="scientific">Cichlidogyrus casuarinus</name>
    <dbReference type="NCBI Taxonomy" id="1844966"/>
    <lineage>
        <taxon>Eukaryota</taxon>
        <taxon>Metazoa</taxon>
        <taxon>Spiralia</taxon>
        <taxon>Lophotrochozoa</taxon>
        <taxon>Platyhelminthes</taxon>
        <taxon>Monogenea</taxon>
        <taxon>Monopisthocotylea</taxon>
        <taxon>Dactylogyridea</taxon>
        <taxon>Ancyrocephalidae</taxon>
        <taxon>Cichlidogyrus</taxon>
    </lineage>
</organism>
<evidence type="ECO:0000256" key="1">
    <source>
        <dbReference type="SAM" id="MobiDB-lite"/>
    </source>
</evidence>
<feature type="compositionally biased region" description="Low complexity" evidence="1">
    <location>
        <begin position="53"/>
        <end position="63"/>
    </location>
</feature>
<keyword evidence="3" id="KW-1185">Reference proteome</keyword>
<name>A0ABD2PR02_9PLAT</name>
<dbReference type="EMBL" id="JBJKFK010003430">
    <property type="protein sequence ID" value="KAL3309916.1"/>
    <property type="molecule type" value="Genomic_DNA"/>
</dbReference>